<dbReference type="AlphaFoldDB" id="A0A378L8Y5"/>
<sequence length="66" mass="7535">MDIISLQFEEPLIIHIGDAAVKILAFKTQEHGNIKFGVDAPRSVNVHREEIFHAIKQKQQLLETVE</sequence>
<dbReference type="Gene3D" id="2.60.40.4380">
    <property type="entry name" value="Translational regulator CsrA"/>
    <property type="match status" value="1"/>
</dbReference>
<proteinExistence type="predicted"/>
<accession>A0A378L8Y5</accession>
<dbReference type="GO" id="GO:0003723">
    <property type="term" value="F:RNA binding"/>
    <property type="evidence" value="ECO:0007669"/>
    <property type="project" value="InterPro"/>
</dbReference>
<reference evidence="3 5" key="2">
    <citation type="submission" date="2018-06" db="EMBL/GenBank/DDBJ databases">
        <authorList>
            <consortium name="Pathogen Informatics"/>
            <person name="Doyle S."/>
        </authorList>
    </citation>
    <scope>NUCLEOTIDE SEQUENCE [LARGE SCALE GENOMIC DNA]</scope>
    <source>
        <strain evidence="3 5">NCTC11991</strain>
    </source>
</reference>
<reference evidence="2 4" key="1">
    <citation type="submission" date="2015-11" db="EMBL/GenBank/DDBJ databases">
        <title>Genomic analysis of 38 Legionella species identifies large and diverse effector repertoires.</title>
        <authorList>
            <person name="Burstein D."/>
            <person name="Amaro F."/>
            <person name="Zusman T."/>
            <person name="Lifshitz Z."/>
            <person name="Cohen O."/>
            <person name="Gilbert J.A."/>
            <person name="Pupko T."/>
            <person name="Shuman H.A."/>
            <person name="Segal G."/>
        </authorList>
    </citation>
    <scope>NUCLEOTIDE SEQUENCE [LARGE SCALE GENOMIC DNA]</scope>
    <source>
        <strain evidence="2 4">SC-18-C9</strain>
    </source>
</reference>
<dbReference type="Pfam" id="PF02599">
    <property type="entry name" value="CsrA"/>
    <property type="match status" value="1"/>
</dbReference>
<dbReference type="Proteomes" id="UP000255110">
    <property type="component" value="Unassembled WGS sequence"/>
</dbReference>
<dbReference type="EMBL" id="UGOY01000001">
    <property type="protein sequence ID" value="STY23184.1"/>
    <property type="molecule type" value="Genomic_DNA"/>
</dbReference>
<name>A0A378L8Y5_9GAMM</name>
<evidence type="ECO:0000256" key="1">
    <source>
        <dbReference type="ARBA" id="ARBA00023159"/>
    </source>
</evidence>
<dbReference type="STRING" id="460.Lstg_0354"/>
<evidence type="ECO:0000313" key="5">
    <source>
        <dbReference type="Proteomes" id="UP000255110"/>
    </source>
</evidence>
<evidence type="ECO:0000313" key="3">
    <source>
        <dbReference type="EMBL" id="STY23184.1"/>
    </source>
</evidence>
<dbReference type="Proteomes" id="UP000054820">
    <property type="component" value="Unassembled WGS sequence"/>
</dbReference>
<dbReference type="GO" id="GO:0006109">
    <property type="term" value="P:regulation of carbohydrate metabolic process"/>
    <property type="evidence" value="ECO:0007669"/>
    <property type="project" value="InterPro"/>
</dbReference>
<keyword evidence="1" id="KW-0010">Activator</keyword>
<dbReference type="InterPro" id="IPR036107">
    <property type="entry name" value="CsrA_sf"/>
</dbReference>
<organism evidence="3 5">
    <name type="scientific">Legionella steigerwaltii</name>
    <dbReference type="NCBI Taxonomy" id="460"/>
    <lineage>
        <taxon>Bacteria</taxon>
        <taxon>Pseudomonadati</taxon>
        <taxon>Pseudomonadota</taxon>
        <taxon>Gammaproteobacteria</taxon>
        <taxon>Legionellales</taxon>
        <taxon>Legionellaceae</taxon>
        <taxon>Legionella</taxon>
    </lineage>
</organism>
<dbReference type="EMBL" id="LNYZ01000001">
    <property type="protein sequence ID" value="KTD81127.1"/>
    <property type="molecule type" value="Genomic_DNA"/>
</dbReference>
<dbReference type="SUPFAM" id="SSF117130">
    <property type="entry name" value="CsrA-like"/>
    <property type="match status" value="1"/>
</dbReference>
<dbReference type="InterPro" id="IPR003751">
    <property type="entry name" value="CsrA"/>
</dbReference>
<dbReference type="RefSeq" id="WP_058475937.1">
    <property type="nucleotide sequence ID" value="NZ_CAAAIO010000003.1"/>
</dbReference>
<dbReference type="OrthoDB" id="5647357at2"/>
<evidence type="ECO:0000313" key="2">
    <source>
        <dbReference type="EMBL" id="KTD81127.1"/>
    </source>
</evidence>
<protein>
    <submittedName>
        <fullName evidence="3">Carbon storage regulator CsrA</fullName>
    </submittedName>
</protein>
<keyword evidence="4" id="KW-1185">Reference proteome</keyword>
<gene>
    <name evidence="3" type="primary">csrA_2</name>
    <name evidence="2" type="ORF">Lstg_0354</name>
    <name evidence="3" type="ORF">NCTC11991_01786</name>
</gene>
<evidence type="ECO:0000313" key="4">
    <source>
        <dbReference type="Proteomes" id="UP000054820"/>
    </source>
</evidence>
<dbReference type="GO" id="GO:0006402">
    <property type="term" value="P:mRNA catabolic process"/>
    <property type="evidence" value="ECO:0007669"/>
    <property type="project" value="InterPro"/>
</dbReference>